<sequence>MADEDRRCCWTLVSIRDSVYDTSALDSDITDPYQKSHHIVKRAPKKPPKGKGNAKAQLVVPSEISPNASLVNWISIESMISPHVV</sequence>
<reference evidence="1 2" key="1">
    <citation type="submission" date="2014-04" db="EMBL/GenBank/DDBJ databases">
        <authorList>
            <consortium name="DOE Joint Genome Institute"/>
            <person name="Kuo A."/>
            <person name="Kohler A."/>
            <person name="Costa M.D."/>
            <person name="Nagy L.G."/>
            <person name="Floudas D."/>
            <person name="Copeland A."/>
            <person name="Barry K.W."/>
            <person name="Cichocki N."/>
            <person name="Veneault-Fourrey C."/>
            <person name="LaButti K."/>
            <person name="Lindquist E.A."/>
            <person name="Lipzen A."/>
            <person name="Lundell T."/>
            <person name="Morin E."/>
            <person name="Murat C."/>
            <person name="Sun H."/>
            <person name="Tunlid A."/>
            <person name="Henrissat B."/>
            <person name="Grigoriev I.V."/>
            <person name="Hibbett D.S."/>
            <person name="Martin F."/>
            <person name="Nordberg H.P."/>
            <person name="Cantor M.N."/>
            <person name="Hua S.X."/>
        </authorList>
    </citation>
    <scope>NUCLEOTIDE SEQUENCE [LARGE SCALE GENOMIC DNA]</scope>
    <source>
        <strain evidence="1 2">441</strain>
    </source>
</reference>
<dbReference type="HOGENOM" id="CLU_2513494_0_0_1"/>
<dbReference type="EMBL" id="KN833847">
    <property type="protein sequence ID" value="KIK16803.1"/>
    <property type="molecule type" value="Genomic_DNA"/>
</dbReference>
<name>A0A0C9ZA35_9AGAM</name>
<organism evidence="1 2">
    <name type="scientific">Pisolithus microcarpus 441</name>
    <dbReference type="NCBI Taxonomy" id="765257"/>
    <lineage>
        <taxon>Eukaryota</taxon>
        <taxon>Fungi</taxon>
        <taxon>Dikarya</taxon>
        <taxon>Basidiomycota</taxon>
        <taxon>Agaricomycotina</taxon>
        <taxon>Agaricomycetes</taxon>
        <taxon>Agaricomycetidae</taxon>
        <taxon>Boletales</taxon>
        <taxon>Sclerodermatineae</taxon>
        <taxon>Pisolithaceae</taxon>
        <taxon>Pisolithus</taxon>
    </lineage>
</organism>
<reference evidence="2" key="2">
    <citation type="submission" date="2015-01" db="EMBL/GenBank/DDBJ databases">
        <title>Evolutionary Origins and Diversification of the Mycorrhizal Mutualists.</title>
        <authorList>
            <consortium name="DOE Joint Genome Institute"/>
            <consortium name="Mycorrhizal Genomics Consortium"/>
            <person name="Kohler A."/>
            <person name="Kuo A."/>
            <person name="Nagy L.G."/>
            <person name="Floudas D."/>
            <person name="Copeland A."/>
            <person name="Barry K.W."/>
            <person name="Cichocki N."/>
            <person name="Veneault-Fourrey C."/>
            <person name="LaButti K."/>
            <person name="Lindquist E.A."/>
            <person name="Lipzen A."/>
            <person name="Lundell T."/>
            <person name="Morin E."/>
            <person name="Murat C."/>
            <person name="Riley R."/>
            <person name="Ohm R."/>
            <person name="Sun H."/>
            <person name="Tunlid A."/>
            <person name="Henrissat B."/>
            <person name="Grigoriev I.V."/>
            <person name="Hibbett D.S."/>
            <person name="Martin F."/>
        </authorList>
    </citation>
    <scope>NUCLEOTIDE SEQUENCE [LARGE SCALE GENOMIC DNA]</scope>
    <source>
        <strain evidence="2">441</strain>
    </source>
</reference>
<evidence type="ECO:0000313" key="2">
    <source>
        <dbReference type="Proteomes" id="UP000054018"/>
    </source>
</evidence>
<dbReference type="Proteomes" id="UP000054018">
    <property type="component" value="Unassembled WGS sequence"/>
</dbReference>
<keyword evidence="2" id="KW-1185">Reference proteome</keyword>
<gene>
    <name evidence="1" type="ORF">PISMIDRAFT_251851</name>
</gene>
<evidence type="ECO:0000313" key="1">
    <source>
        <dbReference type="EMBL" id="KIK16803.1"/>
    </source>
</evidence>
<dbReference type="AlphaFoldDB" id="A0A0C9ZA35"/>
<accession>A0A0C9ZA35</accession>
<protein>
    <submittedName>
        <fullName evidence="1">Uncharacterized protein</fullName>
    </submittedName>
</protein>
<proteinExistence type="predicted"/>